<reference evidence="2" key="1">
    <citation type="journal article" date="2019" name="Sci. Rep.">
        <title>Draft genome of Tanacetum cinerariifolium, the natural source of mosquito coil.</title>
        <authorList>
            <person name="Yamashiro T."/>
            <person name="Shiraishi A."/>
            <person name="Satake H."/>
            <person name="Nakayama K."/>
        </authorList>
    </citation>
    <scope>NUCLEOTIDE SEQUENCE</scope>
</reference>
<dbReference type="EMBL" id="BKCJ010102912">
    <property type="protein sequence ID" value="GEX34484.1"/>
    <property type="molecule type" value="Genomic_DNA"/>
</dbReference>
<name>A0A699H451_TANCI</name>
<organism evidence="2">
    <name type="scientific">Tanacetum cinerariifolium</name>
    <name type="common">Dalmatian daisy</name>
    <name type="synonym">Chrysanthemum cinerariifolium</name>
    <dbReference type="NCBI Taxonomy" id="118510"/>
    <lineage>
        <taxon>Eukaryota</taxon>
        <taxon>Viridiplantae</taxon>
        <taxon>Streptophyta</taxon>
        <taxon>Embryophyta</taxon>
        <taxon>Tracheophyta</taxon>
        <taxon>Spermatophyta</taxon>
        <taxon>Magnoliopsida</taxon>
        <taxon>eudicotyledons</taxon>
        <taxon>Gunneridae</taxon>
        <taxon>Pentapetalae</taxon>
        <taxon>asterids</taxon>
        <taxon>campanulids</taxon>
        <taxon>Asterales</taxon>
        <taxon>Asteraceae</taxon>
        <taxon>Asteroideae</taxon>
        <taxon>Anthemideae</taxon>
        <taxon>Anthemidinae</taxon>
        <taxon>Tanacetum</taxon>
    </lineage>
</organism>
<keyword evidence="1" id="KW-0472">Membrane</keyword>
<protein>
    <submittedName>
        <fullName evidence="2">Uncharacterized protein</fullName>
    </submittedName>
</protein>
<comment type="caution">
    <text evidence="2">The sequence shown here is derived from an EMBL/GenBank/DDBJ whole genome shotgun (WGS) entry which is preliminary data.</text>
</comment>
<proteinExistence type="predicted"/>
<gene>
    <name evidence="2" type="ORF">Tci_306459</name>
</gene>
<accession>A0A699H451</accession>
<evidence type="ECO:0000256" key="1">
    <source>
        <dbReference type="SAM" id="Phobius"/>
    </source>
</evidence>
<evidence type="ECO:0000313" key="2">
    <source>
        <dbReference type="EMBL" id="GEX34484.1"/>
    </source>
</evidence>
<sequence length="55" mass="6399">MTTIEIVVVKVMGSALTLVVQWLSGSRRKRMGIEKVWCNGDWWCRPVVVMVYVMR</sequence>
<dbReference type="AlphaFoldDB" id="A0A699H451"/>
<feature type="transmembrane region" description="Helical" evidence="1">
    <location>
        <begin position="6"/>
        <end position="25"/>
    </location>
</feature>
<feature type="non-terminal residue" evidence="2">
    <location>
        <position position="55"/>
    </location>
</feature>
<keyword evidence="1" id="KW-0812">Transmembrane</keyword>
<keyword evidence="1" id="KW-1133">Transmembrane helix</keyword>